<evidence type="ECO:0000256" key="10">
    <source>
        <dbReference type="ARBA" id="ARBA00022982"/>
    </source>
</evidence>
<dbReference type="Pfam" id="PF10183">
    <property type="entry name" value="ESSS"/>
    <property type="match status" value="1"/>
</dbReference>
<dbReference type="KEGG" id="ccin:107267955"/>
<comment type="similarity">
    <text evidence="3">Belongs to the complex I NDUFB11 subunit family.</text>
</comment>
<evidence type="ECO:0000256" key="16">
    <source>
        <dbReference type="ARBA" id="ARBA00046528"/>
    </source>
</evidence>
<comment type="function">
    <text evidence="1">Accessory subunit of the mitochondrial membrane respiratory chain NADH dehydrogenase (Complex I), that is believed not to be involved in catalysis. Complex I functions in the transfer of electrons from NADH to the respiratory chain. The immediate electron acceptor for the enzyme is believed to be ubiquinone.</text>
</comment>
<evidence type="ECO:0000256" key="11">
    <source>
        <dbReference type="ARBA" id="ARBA00022989"/>
    </source>
</evidence>
<evidence type="ECO:0000256" key="7">
    <source>
        <dbReference type="ARBA" id="ARBA00022692"/>
    </source>
</evidence>
<evidence type="ECO:0000256" key="15">
    <source>
        <dbReference type="ARBA" id="ARBA00031387"/>
    </source>
</evidence>
<evidence type="ECO:0000256" key="2">
    <source>
        <dbReference type="ARBA" id="ARBA00004434"/>
    </source>
</evidence>
<reference evidence="19" key="1">
    <citation type="submission" date="2025-08" db="UniProtKB">
        <authorList>
            <consortium name="RefSeq"/>
        </authorList>
    </citation>
    <scope>IDENTIFICATION</scope>
</reference>
<feature type="transmembrane region" description="Helical" evidence="17">
    <location>
        <begin position="74"/>
        <end position="92"/>
    </location>
</feature>
<dbReference type="PANTHER" id="PTHR13327">
    <property type="entry name" value="NADH-UBIQUINONE OXIDOREDUCTASE ESSS SUBUNIT, MITOCHONDRIAL PRECURSOR"/>
    <property type="match status" value="1"/>
</dbReference>
<dbReference type="AlphaFoldDB" id="A0AAJ7BWI8"/>
<dbReference type="CTD" id="42282"/>
<organism evidence="18 19">
    <name type="scientific">Cephus cinctus</name>
    <name type="common">Wheat stem sawfly</name>
    <dbReference type="NCBI Taxonomy" id="211228"/>
    <lineage>
        <taxon>Eukaryota</taxon>
        <taxon>Metazoa</taxon>
        <taxon>Ecdysozoa</taxon>
        <taxon>Arthropoda</taxon>
        <taxon>Hexapoda</taxon>
        <taxon>Insecta</taxon>
        <taxon>Pterygota</taxon>
        <taxon>Neoptera</taxon>
        <taxon>Endopterygota</taxon>
        <taxon>Hymenoptera</taxon>
        <taxon>Cephoidea</taxon>
        <taxon>Cephidae</taxon>
        <taxon>Cephus</taxon>
    </lineage>
</organism>
<evidence type="ECO:0000256" key="17">
    <source>
        <dbReference type="SAM" id="Phobius"/>
    </source>
</evidence>
<evidence type="ECO:0000256" key="6">
    <source>
        <dbReference type="ARBA" id="ARBA00022660"/>
    </source>
</evidence>
<accession>A0AAJ7BWI8</accession>
<protein>
    <recommendedName>
        <fullName evidence="4">NADH dehydrogenase [ubiquinone] 1 beta subcomplex subunit 11, mitochondrial</fullName>
    </recommendedName>
    <alternativeName>
        <fullName evidence="15">Complex I-ESSS</fullName>
    </alternativeName>
    <alternativeName>
        <fullName evidence="14">NADH-ubiquinone oxidoreductase ESSS subunit</fullName>
    </alternativeName>
</protein>
<evidence type="ECO:0000256" key="1">
    <source>
        <dbReference type="ARBA" id="ARBA00003195"/>
    </source>
</evidence>
<keyword evidence="6" id="KW-0679">Respiratory chain</keyword>
<evidence type="ECO:0000313" key="18">
    <source>
        <dbReference type="Proteomes" id="UP000694920"/>
    </source>
</evidence>
<dbReference type="InterPro" id="IPR019329">
    <property type="entry name" value="NADH_UbQ_OxRdtase_ESSS_su"/>
</dbReference>
<evidence type="ECO:0000256" key="4">
    <source>
        <dbReference type="ARBA" id="ARBA00018632"/>
    </source>
</evidence>
<evidence type="ECO:0000256" key="8">
    <source>
        <dbReference type="ARBA" id="ARBA00022792"/>
    </source>
</evidence>
<keyword evidence="9" id="KW-0809">Transit peptide</keyword>
<keyword evidence="5" id="KW-0813">Transport</keyword>
<dbReference type="GeneID" id="107267955"/>
<dbReference type="RefSeq" id="XP_015595671.1">
    <property type="nucleotide sequence ID" value="XM_015740185.2"/>
</dbReference>
<evidence type="ECO:0000256" key="3">
    <source>
        <dbReference type="ARBA" id="ARBA00008915"/>
    </source>
</evidence>
<evidence type="ECO:0000256" key="14">
    <source>
        <dbReference type="ARBA" id="ARBA00030753"/>
    </source>
</evidence>
<keyword evidence="7 17" id="KW-0812">Transmembrane</keyword>
<keyword evidence="10" id="KW-0249">Electron transport</keyword>
<dbReference type="Proteomes" id="UP000694920">
    <property type="component" value="Unplaced"/>
</dbReference>
<comment type="subunit">
    <text evidence="16">Complex I is composed of 45 different subunits. Interacts with BCAP31.</text>
</comment>
<evidence type="ECO:0000256" key="9">
    <source>
        <dbReference type="ARBA" id="ARBA00022946"/>
    </source>
</evidence>
<keyword evidence="8" id="KW-0999">Mitochondrion inner membrane</keyword>
<keyword evidence="12" id="KW-0496">Mitochondrion</keyword>
<evidence type="ECO:0000256" key="12">
    <source>
        <dbReference type="ARBA" id="ARBA00023128"/>
    </source>
</evidence>
<keyword evidence="11 17" id="KW-1133">Transmembrane helix</keyword>
<comment type="subcellular location">
    <subcellularLocation>
        <location evidence="2">Mitochondrion inner membrane</location>
        <topology evidence="2">Single-pass membrane protein</topology>
    </subcellularLocation>
</comment>
<keyword evidence="13 17" id="KW-0472">Membrane</keyword>
<sequence>MLALVRLRRLEALRKTLTISISKNNLVRTITTSPKKNETSVPTTNTCEPPKKFWVSYGFDYSDENIDKHGMHSLFFLVVSVVFCGGFVFMAYQPDAGLRNWAQREAYLELRRREELGLPPIDPNLIDPALVKLPSDEELGDTDIII</sequence>
<name>A0AAJ7BWI8_CEPCN</name>
<proteinExistence type="inferred from homology"/>
<dbReference type="PANTHER" id="PTHR13327:SF0">
    <property type="entry name" value="NADH DEHYDROGENASE [UBIQUINONE] 1 BETA SUBCOMPLEX SUBUNIT 11, MITOCHONDRIAL"/>
    <property type="match status" value="1"/>
</dbReference>
<evidence type="ECO:0000256" key="5">
    <source>
        <dbReference type="ARBA" id="ARBA00022448"/>
    </source>
</evidence>
<dbReference type="GO" id="GO:0005743">
    <property type="term" value="C:mitochondrial inner membrane"/>
    <property type="evidence" value="ECO:0007669"/>
    <property type="project" value="UniProtKB-SubCell"/>
</dbReference>
<evidence type="ECO:0000313" key="19">
    <source>
        <dbReference type="RefSeq" id="XP_015595671.1"/>
    </source>
</evidence>
<gene>
    <name evidence="19" type="primary">LOC107267955</name>
</gene>
<evidence type="ECO:0000256" key="13">
    <source>
        <dbReference type="ARBA" id="ARBA00023136"/>
    </source>
</evidence>
<keyword evidence="18" id="KW-1185">Reference proteome</keyword>